<name>A0A6N9TQL0_DISTH</name>
<evidence type="ECO:0000256" key="1">
    <source>
        <dbReference type="SAM" id="SignalP"/>
    </source>
</evidence>
<protein>
    <recommendedName>
        <fullName evidence="4">DUF5666 domain-containing protein</fullName>
    </recommendedName>
</protein>
<proteinExistence type="predicted"/>
<comment type="caution">
    <text evidence="2">The sequence shown here is derived from an EMBL/GenBank/DDBJ whole genome shotgun (WGS) entry which is preliminary data.</text>
</comment>
<feature type="chain" id="PRO_5026731734" description="DUF5666 domain-containing protein" evidence="1">
    <location>
        <begin position="25"/>
        <end position="82"/>
    </location>
</feature>
<dbReference type="Proteomes" id="UP000469346">
    <property type="component" value="Unassembled WGS sequence"/>
</dbReference>
<reference evidence="2 3" key="1">
    <citation type="submission" date="2020-02" db="EMBL/GenBank/DDBJ databases">
        <title>Comparative genomics of sulfur disproportionating microorganisms.</title>
        <authorList>
            <person name="Ward L.M."/>
            <person name="Bertran E."/>
            <person name="Johnston D.T."/>
        </authorList>
    </citation>
    <scope>NUCLEOTIDE SEQUENCE [LARGE SCALE GENOMIC DNA]</scope>
    <source>
        <strain evidence="2 3">DSM 100025</strain>
    </source>
</reference>
<dbReference type="EMBL" id="JAAGRR010000029">
    <property type="protein sequence ID" value="NDY42004.1"/>
    <property type="molecule type" value="Genomic_DNA"/>
</dbReference>
<keyword evidence="3" id="KW-1185">Reference proteome</keyword>
<dbReference type="NCBIfam" id="NF040942">
    <property type="entry name" value="hypo_ExtJ"/>
    <property type="match status" value="1"/>
</dbReference>
<organism evidence="2 3">
    <name type="scientific">Dissulfurirhabdus thermomarina</name>
    <dbReference type="NCBI Taxonomy" id="1765737"/>
    <lineage>
        <taxon>Bacteria</taxon>
        <taxon>Deltaproteobacteria</taxon>
        <taxon>Dissulfurirhabdaceae</taxon>
        <taxon>Dissulfurirhabdus</taxon>
    </lineage>
</organism>
<feature type="signal peptide" evidence="1">
    <location>
        <begin position="1"/>
        <end position="24"/>
    </location>
</feature>
<dbReference type="AlphaFoldDB" id="A0A6N9TQL0"/>
<sequence>MQKKILSLVLSLVFALGVAGVAIAKKCKGKVTAVEGNTLVIDSAKCGEMKVEVKKAKEFEVGDEVTVKNGKVKKARKKIEGC</sequence>
<keyword evidence="1" id="KW-0732">Signal</keyword>
<evidence type="ECO:0000313" key="2">
    <source>
        <dbReference type="EMBL" id="NDY42004.1"/>
    </source>
</evidence>
<gene>
    <name evidence="2" type="ORF">G3N55_03955</name>
</gene>
<evidence type="ECO:0008006" key="4">
    <source>
        <dbReference type="Google" id="ProtNLM"/>
    </source>
</evidence>
<dbReference type="RefSeq" id="WP_163298152.1">
    <property type="nucleotide sequence ID" value="NZ_JAAGRR010000029.1"/>
</dbReference>
<accession>A0A6N9TQL0</accession>
<evidence type="ECO:0000313" key="3">
    <source>
        <dbReference type="Proteomes" id="UP000469346"/>
    </source>
</evidence>